<dbReference type="EMBL" id="JAJIRN010000005">
    <property type="protein sequence ID" value="MCV2368795.1"/>
    <property type="molecule type" value="Genomic_DNA"/>
</dbReference>
<dbReference type="SMART" id="SM00387">
    <property type="entry name" value="HATPase_c"/>
    <property type="match status" value="1"/>
</dbReference>
<dbReference type="PANTHER" id="PTHR34220">
    <property type="entry name" value="SENSOR HISTIDINE KINASE YPDA"/>
    <property type="match status" value="1"/>
</dbReference>
<feature type="transmembrane region" description="Helical" evidence="1">
    <location>
        <begin position="107"/>
        <end position="135"/>
    </location>
</feature>
<reference evidence="3 4" key="1">
    <citation type="submission" date="2021-11" db="EMBL/GenBank/DDBJ databases">
        <authorList>
            <person name="Liang Q."/>
            <person name="Mou H."/>
            <person name="Liu Z."/>
        </authorList>
    </citation>
    <scope>NUCLEOTIDE SEQUENCE [LARGE SCALE GENOMIC DNA]</scope>
    <source>
        <strain evidence="3 4">CHU3</strain>
    </source>
</reference>
<evidence type="ECO:0000313" key="4">
    <source>
        <dbReference type="Proteomes" id="UP001209701"/>
    </source>
</evidence>
<gene>
    <name evidence="3" type="ORF">LNV07_11950</name>
</gene>
<comment type="caution">
    <text evidence="3">The sequence shown here is derived from an EMBL/GenBank/DDBJ whole genome shotgun (WGS) entry which is preliminary data.</text>
</comment>
<keyword evidence="3" id="KW-0418">Kinase</keyword>
<feature type="transmembrane region" description="Helical" evidence="1">
    <location>
        <begin position="26"/>
        <end position="47"/>
    </location>
</feature>
<keyword evidence="1" id="KW-1133">Transmembrane helix</keyword>
<name>A0ABT2YFG7_9BURK</name>
<dbReference type="InterPro" id="IPR050640">
    <property type="entry name" value="Bact_2-comp_sensor_kinase"/>
</dbReference>
<evidence type="ECO:0000313" key="3">
    <source>
        <dbReference type="EMBL" id="MCV2368795.1"/>
    </source>
</evidence>
<accession>A0ABT2YFG7</accession>
<keyword evidence="1" id="KW-0812">Transmembrane</keyword>
<evidence type="ECO:0000256" key="1">
    <source>
        <dbReference type="SAM" id="Phobius"/>
    </source>
</evidence>
<keyword evidence="1" id="KW-0472">Membrane</keyword>
<sequence length="383" mass="42409">MDKFKTELRQAWRSYQTLKKHRSEKAWARLLISAGIGLAFALGFSLIGGLVSGQLLNASVMLNALQANLLISMSVSFSIHGLFRGLELLLPQARVDEISGWRDWRSGSFFGGVAIAGTLIGFAVGLLLVGQVFAFDALSKFGGDPRIQLSFVVITLVITAVNWIWFKWRWKQQALQLSATEARLSLLQAQIEPHFLFNTLANVQSLIDVDAPRAKQMLEAFTDYLRASLGQLRQADASVATELAMAQSYLQLMQIRMGERLSFEIEASDEARSAVLPPLLLQPLIENAIHHGLEPKLEGGHIRVRAWVEQSRLRLVVEDNGLGLDARRRPGRKGGAGMALENIRARLASRYPDNASLNLTPQEIGTTVSLDLPYILKRETPTS</sequence>
<feature type="domain" description="Histidine kinase/HSP90-like ATPase" evidence="2">
    <location>
        <begin position="276"/>
        <end position="376"/>
    </location>
</feature>
<dbReference type="Proteomes" id="UP001209701">
    <property type="component" value="Unassembled WGS sequence"/>
</dbReference>
<dbReference type="InterPro" id="IPR010559">
    <property type="entry name" value="Sig_transdc_His_kin_internal"/>
</dbReference>
<dbReference type="InterPro" id="IPR003594">
    <property type="entry name" value="HATPase_dom"/>
</dbReference>
<keyword evidence="3" id="KW-0808">Transferase</keyword>
<evidence type="ECO:0000259" key="2">
    <source>
        <dbReference type="SMART" id="SM00387"/>
    </source>
</evidence>
<proteinExistence type="predicted"/>
<dbReference type="GO" id="GO:0016301">
    <property type="term" value="F:kinase activity"/>
    <property type="evidence" value="ECO:0007669"/>
    <property type="project" value="UniProtKB-KW"/>
</dbReference>
<dbReference type="SUPFAM" id="SSF55874">
    <property type="entry name" value="ATPase domain of HSP90 chaperone/DNA topoisomerase II/histidine kinase"/>
    <property type="match status" value="1"/>
</dbReference>
<protein>
    <submittedName>
        <fullName evidence="3">Histidine kinase</fullName>
    </submittedName>
</protein>
<dbReference type="Pfam" id="PF02518">
    <property type="entry name" value="HATPase_c"/>
    <property type="match status" value="1"/>
</dbReference>
<organism evidence="3 4">
    <name type="scientific">Roseateles oligotrophus</name>
    <dbReference type="NCBI Taxonomy" id="1769250"/>
    <lineage>
        <taxon>Bacteria</taxon>
        <taxon>Pseudomonadati</taxon>
        <taxon>Pseudomonadota</taxon>
        <taxon>Betaproteobacteria</taxon>
        <taxon>Burkholderiales</taxon>
        <taxon>Sphaerotilaceae</taxon>
        <taxon>Roseateles</taxon>
    </lineage>
</organism>
<dbReference type="PANTHER" id="PTHR34220:SF9">
    <property type="entry name" value="SIGNAL TRANSDUCTION HISTIDINE KINASE INTERNAL REGION DOMAIN-CONTAINING PROTEIN"/>
    <property type="match status" value="1"/>
</dbReference>
<feature type="transmembrane region" description="Helical" evidence="1">
    <location>
        <begin position="147"/>
        <end position="166"/>
    </location>
</feature>
<dbReference type="InterPro" id="IPR036890">
    <property type="entry name" value="HATPase_C_sf"/>
</dbReference>
<dbReference type="Pfam" id="PF06580">
    <property type="entry name" value="His_kinase"/>
    <property type="match status" value="1"/>
</dbReference>
<dbReference type="Gene3D" id="3.30.565.10">
    <property type="entry name" value="Histidine kinase-like ATPase, C-terminal domain"/>
    <property type="match status" value="1"/>
</dbReference>
<feature type="transmembrane region" description="Helical" evidence="1">
    <location>
        <begin position="67"/>
        <end position="86"/>
    </location>
</feature>
<dbReference type="RefSeq" id="WP_263571392.1">
    <property type="nucleotide sequence ID" value="NZ_JAJIRN010000005.1"/>
</dbReference>
<keyword evidence="4" id="KW-1185">Reference proteome</keyword>